<proteinExistence type="predicted"/>
<evidence type="ECO:0000313" key="3">
    <source>
        <dbReference type="Proteomes" id="UP000217343"/>
    </source>
</evidence>
<keyword evidence="3" id="KW-1185">Reference proteome</keyword>
<reference evidence="2 3" key="1">
    <citation type="submission" date="2017-06" db="EMBL/GenBank/DDBJ databases">
        <title>Sequencing and comparative analysis of myxobacterial genomes.</title>
        <authorList>
            <person name="Rupp O."/>
            <person name="Goesmann A."/>
            <person name="Sogaard-Andersen L."/>
        </authorList>
    </citation>
    <scope>NUCLEOTIDE SEQUENCE [LARGE SCALE GENOMIC DNA]</scope>
    <source>
        <strain evidence="2 3">DSM 14697</strain>
    </source>
</reference>
<gene>
    <name evidence="2" type="ORF">MYMAC_001824</name>
</gene>
<keyword evidence="1" id="KW-0732">Signal</keyword>
<feature type="signal peptide" evidence="1">
    <location>
        <begin position="1"/>
        <end position="20"/>
    </location>
</feature>
<dbReference type="Proteomes" id="UP000217343">
    <property type="component" value="Chromosome"/>
</dbReference>
<dbReference type="KEGG" id="mmas:MYMAC_001824"/>
<evidence type="ECO:0008006" key="4">
    <source>
        <dbReference type="Google" id="ProtNLM"/>
    </source>
</evidence>
<organism evidence="2 3">
    <name type="scientific">Corallococcus macrosporus DSM 14697</name>
    <dbReference type="NCBI Taxonomy" id="1189310"/>
    <lineage>
        <taxon>Bacteria</taxon>
        <taxon>Pseudomonadati</taxon>
        <taxon>Myxococcota</taxon>
        <taxon>Myxococcia</taxon>
        <taxon>Myxococcales</taxon>
        <taxon>Cystobacterineae</taxon>
        <taxon>Myxococcaceae</taxon>
        <taxon>Corallococcus</taxon>
    </lineage>
</organism>
<accession>A0A250JRX7</accession>
<protein>
    <recommendedName>
        <fullName evidence="4">Lipoprotein</fullName>
    </recommendedName>
</protein>
<evidence type="ECO:0000256" key="1">
    <source>
        <dbReference type="SAM" id="SignalP"/>
    </source>
</evidence>
<name>A0A250JRX7_9BACT</name>
<feature type="chain" id="PRO_5012987570" description="Lipoprotein" evidence="1">
    <location>
        <begin position="21"/>
        <end position="203"/>
    </location>
</feature>
<dbReference type="EMBL" id="CP022203">
    <property type="protein sequence ID" value="ATB46232.1"/>
    <property type="molecule type" value="Genomic_DNA"/>
</dbReference>
<dbReference type="AlphaFoldDB" id="A0A250JRX7"/>
<evidence type="ECO:0000313" key="2">
    <source>
        <dbReference type="EMBL" id="ATB46232.1"/>
    </source>
</evidence>
<sequence>MRFFKRAVYLCAAVLLPACGGGDGVAGQDDALAQQEAAASSVARDGCIYSISAYPQPNVTPTVYDVKLFRQPIPTCVYGYGSVTLGTSVVYEPTRSVAMNALGIAASYTKKSSLSGSAPITLSVHHVDPATLTVIRSSSLGVYLGAGNIVSENVAIAADGTTVTVSGSKTGVIWGESGSGSHYTATFPDFFTSTTPPTVAAFP</sequence>